<evidence type="ECO:0000256" key="13">
    <source>
        <dbReference type="ARBA" id="ARBA00023204"/>
    </source>
</evidence>
<dbReference type="SUPFAM" id="SSF52540">
    <property type="entry name" value="P-loop containing nucleoside triphosphate hydrolases"/>
    <property type="match status" value="2"/>
</dbReference>
<keyword evidence="3 17" id="KW-0479">Metal-binding</keyword>
<comment type="similarity">
    <text evidence="14 17">Belongs to the ABC transporter superfamily. UvrA family.</text>
</comment>
<keyword evidence="12 17" id="KW-0238">DNA-binding</keyword>
<feature type="binding site" evidence="17">
    <location>
        <begin position="77"/>
        <end position="84"/>
    </location>
    <ligand>
        <name>ATP</name>
        <dbReference type="ChEBI" id="CHEBI:30616"/>
    </ligand>
</feature>
<comment type="subunit">
    <text evidence="17">Forms a heterotetramer with UvrB during the search for lesions.</text>
</comment>
<organism evidence="20 21">
    <name type="scientific">Leptothoe kymatousa TAU-MAC 1615</name>
    <dbReference type="NCBI Taxonomy" id="2364775"/>
    <lineage>
        <taxon>Bacteria</taxon>
        <taxon>Bacillati</taxon>
        <taxon>Cyanobacteriota</taxon>
        <taxon>Cyanophyceae</taxon>
        <taxon>Nodosilineales</taxon>
        <taxon>Cymatolegaceae</taxon>
        <taxon>Leptothoe</taxon>
        <taxon>Leptothoe kymatousa</taxon>
    </lineage>
</organism>
<feature type="zinc finger region" description="C4-type" evidence="17">
    <location>
        <begin position="826"/>
        <end position="852"/>
    </location>
</feature>
<dbReference type="Gene3D" id="3.30.1490.20">
    <property type="entry name" value="ATP-grasp fold, A domain"/>
    <property type="match status" value="1"/>
</dbReference>
<dbReference type="InterPro" id="IPR041102">
    <property type="entry name" value="UvrA_inter"/>
</dbReference>
<proteinExistence type="inferred from homology"/>
<evidence type="ECO:0000256" key="12">
    <source>
        <dbReference type="ARBA" id="ARBA00023125"/>
    </source>
</evidence>
<evidence type="ECO:0000256" key="15">
    <source>
        <dbReference type="ARBA" id="ARBA00039316"/>
    </source>
</evidence>
<keyword evidence="10 17" id="KW-0067">ATP-binding</keyword>
<dbReference type="NCBIfam" id="NF001503">
    <property type="entry name" value="PRK00349.1"/>
    <property type="match status" value="1"/>
</dbReference>
<protein>
    <recommendedName>
        <fullName evidence="15 17">UvrABC system protein A</fullName>
        <shortName evidence="17">UvrA protein</shortName>
    </recommendedName>
    <alternativeName>
        <fullName evidence="16 17">Excinuclease ABC subunit A</fullName>
    </alternativeName>
</protein>
<dbReference type="InterPro" id="IPR004602">
    <property type="entry name" value="UvrA"/>
</dbReference>
<dbReference type="InterPro" id="IPR003593">
    <property type="entry name" value="AAA+_ATPase"/>
</dbReference>
<keyword evidence="9 17" id="KW-0862">Zinc</keyword>
<sequence length="1034" mass="113616">MPQSKTSKPAKTPRKSSGGKGKGATGRASGNGKAAPGRAAKPTKLSDDLIRIRGARQHNLKNLDLDLPRNQMIVFTGVSGSGKSSLAFDTIFAEGQRRYVESLSAYARQFLGQVDKPDVDSIEGLSPAISIDQKSTSHNPRSTVGTVTEIYDYLRLLYGRAGQPHCPHCDRSIAPQAIDQMLDQVMALPDRTRFQILAPVVRGKKGTHAKLLSGLAAEGFVRVRVDGEIRELSDNIELSKNKIHDIEVVVDRLVKKDDIQERLADSLATCLKRAEGIAIIDILADRNKDNVVPLKAKSGGKGKKGGDLPMAAEDGGAYGAELPSELVFSENFACPEHGAVMDELSPRLFSFNSPYGACPDCHGLGSHRRFSAELVVPDPTLPVYAAIAPWSDKDNTYYFSLLYSVGQAYGFEIQTPWNTLTEEQQHIVLHGSPDKIYIETDSRYRDKKGYHRKYDGVLPILDRQYRDSTSELYKQKLEKYLIDRVCETCNGARLRPESLAVRMGPYNILDFTGVSIRDCLYNIEDVMGENGGDPLLSKKQLAIGELVLKEIKARLTFLLDVGLDYLTLDRTAMTLSGGEAQRIRLATQIGAGLTGVLYVLDEPSIGLHQRDNERLLKTLNRLRNLGNTLIVVEHDEDTIRAADHIVDIGPKAGVHGGDIVVNGDLKALLKNKESLTGAYLSGRQSIATPPERRPGNNRKLLIRDAHRNNLQNIDIDIPLGKFVCITGVSGSGKSTLVNELLYPSLQNHFGSKIPVPSEMEPIKGLKALDKAIVIDQSPIGRTPRSNPATYTGVFDVIRDLFAETIEAKARGYKRGQFSFNVKGGRCEACGGQGVNVIAMNFLPDVYVQCEVCKGARYNRETLQVKYKGKTISDVLNMTAEEALHFFENIHKAANKLQTMVDVGLGYIRLGQTAPTLSGGEAQRMKLASELARRSTGKTMYLIDEPTTGLSFYDVHKLLDVVQRLVDKGNSVVMIEHNLDVIRCCDWIVDLGPEGGDRGGEIIAQGTPEEVAQVENSYTGHYLQHVLEQHPPQDS</sequence>
<dbReference type="CDD" id="cd03270">
    <property type="entry name" value="ABC_UvrA_I"/>
    <property type="match status" value="1"/>
</dbReference>
<evidence type="ECO:0000256" key="8">
    <source>
        <dbReference type="ARBA" id="ARBA00022771"/>
    </source>
</evidence>
<dbReference type="InterPro" id="IPR013815">
    <property type="entry name" value="ATP_grasp_subdomain_1"/>
</dbReference>
<evidence type="ECO:0000313" key="20">
    <source>
        <dbReference type="EMBL" id="MBT9313611.1"/>
    </source>
</evidence>
<dbReference type="PROSITE" id="PS50893">
    <property type="entry name" value="ABC_TRANSPORTER_2"/>
    <property type="match status" value="1"/>
</dbReference>
<feature type="region of interest" description="Disordered" evidence="18">
    <location>
        <begin position="1"/>
        <end position="48"/>
    </location>
</feature>
<evidence type="ECO:0000256" key="4">
    <source>
        <dbReference type="ARBA" id="ARBA00022737"/>
    </source>
</evidence>
<dbReference type="HAMAP" id="MF_00205">
    <property type="entry name" value="UvrA"/>
    <property type="match status" value="1"/>
</dbReference>
<dbReference type="InterPro" id="IPR017871">
    <property type="entry name" value="ABC_transporter-like_CS"/>
</dbReference>
<keyword evidence="7 17" id="KW-0228">DNA excision</keyword>
<dbReference type="EMBL" id="JADOER010000014">
    <property type="protein sequence ID" value="MBT9313611.1"/>
    <property type="molecule type" value="Genomic_DNA"/>
</dbReference>
<accession>A0ABS5Y760</accession>
<feature type="binding site" evidence="17">
    <location>
        <begin position="727"/>
        <end position="734"/>
    </location>
    <ligand>
        <name>ATP</name>
        <dbReference type="ChEBI" id="CHEBI:30616"/>
    </ligand>
</feature>
<keyword evidence="6 17" id="KW-0227">DNA damage</keyword>
<evidence type="ECO:0000256" key="6">
    <source>
        <dbReference type="ARBA" id="ARBA00022763"/>
    </source>
</evidence>
<dbReference type="PANTHER" id="PTHR43152">
    <property type="entry name" value="UVRABC SYSTEM PROTEIN A"/>
    <property type="match status" value="1"/>
</dbReference>
<evidence type="ECO:0000256" key="14">
    <source>
        <dbReference type="ARBA" id="ARBA00038000"/>
    </source>
</evidence>
<dbReference type="NCBIfam" id="TIGR00630">
    <property type="entry name" value="uvra"/>
    <property type="match status" value="1"/>
</dbReference>
<evidence type="ECO:0000256" key="17">
    <source>
        <dbReference type="HAMAP-Rule" id="MF_00205"/>
    </source>
</evidence>
<keyword evidence="11 17" id="KW-0267">Excision nuclease</keyword>
<evidence type="ECO:0000256" key="10">
    <source>
        <dbReference type="ARBA" id="ARBA00022840"/>
    </source>
</evidence>
<keyword evidence="4 17" id="KW-0677">Repeat</keyword>
<evidence type="ECO:0000256" key="11">
    <source>
        <dbReference type="ARBA" id="ARBA00022881"/>
    </source>
</evidence>
<evidence type="ECO:0000256" key="16">
    <source>
        <dbReference type="ARBA" id="ARBA00042156"/>
    </source>
</evidence>
<dbReference type="Pfam" id="PF17755">
    <property type="entry name" value="UvrA_DNA-bind"/>
    <property type="match status" value="1"/>
</dbReference>
<comment type="function">
    <text evidence="17">The UvrABC repair system catalyzes the recognition and processing of DNA lesions. UvrA is an ATPase and a DNA-binding protein. A damage recognition complex composed of 2 UvrA and 2 UvrB subunits scans DNA for abnormalities. When the presence of a lesion has been verified by UvrB, the UvrA molecules dissociate.</text>
</comment>
<dbReference type="PANTHER" id="PTHR43152:SF3">
    <property type="entry name" value="UVRABC SYSTEM PROTEIN A"/>
    <property type="match status" value="1"/>
</dbReference>
<evidence type="ECO:0000256" key="7">
    <source>
        <dbReference type="ARBA" id="ARBA00022769"/>
    </source>
</evidence>
<evidence type="ECO:0000256" key="9">
    <source>
        <dbReference type="ARBA" id="ARBA00022833"/>
    </source>
</evidence>
<gene>
    <name evidence="17 20" type="primary">uvrA</name>
    <name evidence="20" type="ORF">IXB28_15465</name>
</gene>
<dbReference type="RefSeq" id="WP_215619500.1">
    <property type="nucleotide sequence ID" value="NZ_JADOER010000014.1"/>
</dbReference>
<dbReference type="CDD" id="cd03271">
    <property type="entry name" value="ABC_UvrA_II"/>
    <property type="match status" value="1"/>
</dbReference>
<keyword evidence="2 17" id="KW-0963">Cytoplasm</keyword>
<dbReference type="Gene3D" id="1.20.1580.10">
    <property type="entry name" value="ABC transporter ATPase like domain"/>
    <property type="match status" value="2"/>
</dbReference>
<dbReference type="GO" id="GO:0016787">
    <property type="term" value="F:hydrolase activity"/>
    <property type="evidence" value="ECO:0007669"/>
    <property type="project" value="UniProtKB-KW"/>
</dbReference>
<keyword evidence="21" id="KW-1185">Reference proteome</keyword>
<evidence type="ECO:0000256" key="3">
    <source>
        <dbReference type="ARBA" id="ARBA00022723"/>
    </source>
</evidence>
<name>A0ABS5Y760_9CYAN</name>
<comment type="caution">
    <text evidence="20">The sequence shown here is derived from an EMBL/GenBank/DDBJ whole genome shotgun (WGS) entry which is preliminary data.</text>
</comment>
<dbReference type="Gene3D" id="1.10.8.280">
    <property type="entry name" value="ABC transporter ATPase domain-like"/>
    <property type="match status" value="1"/>
</dbReference>
<dbReference type="InterPro" id="IPR027417">
    <property type="entry name" value="P-loop_NTPase"/>
</dbReference>
<dbReference type="InterPro" id="IPR003439">
    <property type="entry name" value="ABC_transporter-like_ATP-bd"/>
</dbReference>
<dbReference type="PROSITE" id="PS00211">
    <property type="entry name" value="ABC_TRANSPORTER_1"/>
    <property type="match status" value="2"/>
</dbReference>
<keyword evidence="5 17" id="KW-0547">Nucleotide-binding</keyword>
<keyword evidence="20" id="KW-0378">Hydrolase</keyword>
<feature type="zinc finger region" description="C4-type" evidence="17">
    <location>
        <begin position="334"/>
        <end position="361"/>
    </location>
</feature>
<comment type="subcellular location">
    <subcellularLocation>
        <location evidence="1 17">Cytoplasm</location>
    </subcellularLocation>
</comment>
<dbReference type="Gene3D" id="3.40.50.300">
    <property type="entry name" value="P-loop containing nucleotide triphosphate hydrolases"/>
    <property type="match status" value="2"/>
</dbReference>
<evidence type="ECO:0000313" key="21">
    <source>
        <dbReference type="Proteomes" id="UP001196661"/>
    </source>
</evidence>
<dbReference type="Pfam" id="PF17760">
    <property type="entry name" value="UvrA_inter"/>
    <property type="match status" value="1"/>
</dbReference>
<evidence type="ECO:0000259" key="19">
    <source>
        <dbReference type="PROSITE" id="PS50893"/>
    </source>
</evidence>
<feature type="domain" description="ABC transporter" evidence="19">
    <location>
        <begin position="692"/>
        <end position="1023"/>
    </location>
</feature>
<dbReference type="SMART" id="SM00382">
    <property type="entry name" value="AAA"/>
    <property type="match status" value="1"/>
</dbReference>
<dbReference type="Proteomes" id="UP001196661">
    <property type="component" value="Unassembled WGS sequence"/>
</dbReference>
<evidence type="ECO:0000256" key="18">
    <source>
        <dbReference type="SAM" id="MobiDB-lite"/>
    </source>
</evidence>
<evidence type="ECO:0000256" key="2">
    <source>
        <dbReference type="ARBA" id="ARBA00022490"/>
    </source>
</evidence>
<evidence type="ECO:0000256" key="5">
    <source>
        <dbReference type="ARBA" id="ARBA00022741"/>
    </source>
</evidence>
<keyword evidence="13 17" id="KW-0234">DNA repair</keyword>
<keyword evidence="8 17" id="KW-0863">Zinc-finger</keyword>
<keyword evidence="17" id="KW-0742">SOS response</keyword>
<dbReference type="InterPro" id="IPR041552">
    <property type="entry name" value="UvrA_DNA-bd"/>
</dbReference>
<reference evidence="20 21" key="1">
    <citation type="journal article" date="2021" name="Mar. Drugs">
        <title>Genome Reduction and Secondary Metabolism of the Marine Sponge-Associated Cyanobacterium Leptothoe.</title>
        <authorList>
            <person name="Konstantinou D."/>
            <person name="Popin R.V."/>
            <person name="Fewer D.P."/>
            <person name="Sivonen K."/>
            <person name="Gkelis S."/>
        </authorList>
    </citation>
    <scope>NUCLEOTIDE SEQUENCE [LARGE SCALE GENOMIC DNA]</scope>
    <source>
        <strain evidence="20 21">TAU-MAC 1615</strain>
    </source>
</reference>
<evidence type="ECO:0000256" key="1">
    <source>
        <dbReference type="ARBA" id="ARBA00004496"/>
    </source>
</evidence>